<protein>
    <submittedName>
        <fullName evidence="2">Uncharacterized protein</fullName>
    </submittedName>
</protein>
<reference evidence="2 3" key="1">
    <citation type="submission" date="2023-10" db="EMBL/GenBank/DDBJ databases">
        <title>Genomes of two closely related lineages of the louse Polyplax serrata with different host specificities.</title>
        <authorList>
            <person name="Martinu J."/>
            <person name="Tarabai H."/>
            <person name="Stefka J."/>
            <person name="Hypsa V."/>
        </authorList>
    </citation>
    <scope>NUCLEOTIDE SEQUENCE [LARGE SCALE GENOMIC DNA]</scope>
    <source>
        <strain evidence="2">HR10_N</strain>
    </source>
</reference>
<feature type="compositionally biased region" description="Basic residues" evidence="1">
    <location>
        <begin position="11"/>
        <end position="21"/>
    </location>
</feature>
<sequence>MWRREDDAGAKKRMKRLMRNSKGKERYYDDNRRRRLSAFEEATKSLQQKQSNCVGCRRTRGKHEETKALGTKQKRKTRESESEMRRWETNVNKRQTEPNGEEVDDKKKCVKTGPIEIRRNLKRRRTLINK</sequence>
<feature type="region of interest" description="Disordered" evidence="1">
    <location>
        <begin position="52"/>
        <end position="107"/>
    </location>
</feature>
<accession>A0AAN8SA92</accession>
<dbReference type="Proteomes" id="UP001372834">
    <property type="component" value="Unassembled WGS sequence"/>
</dbReference>
<feature type="compositionally biased region" description="Basic and acidic residues" evidence="1">
    <location>
        <begin position="1"/>
        <end position="10"/>
    </location>
</feature>
<evidence type="ECO:0000313" key="2">
    <source>
        <dbReference type="EMBL" id="KAK6639556.1"/>
    </source>
</evidence>
<feature type="compositionally biased region" description="Basic and acidic residues" evidence="1">
    <location>
        <begin position="22"/>
        <end position="32"/>
    </location>
</feature>
<dbReference type="AlphaFoldDB" id="A0AAN8SA92"/>
<proteinExistence type="predicted"/>
<gene>
    <name evidence="2" type="ORF">RUM43_007829</name>
</gene>
<organism evidence="2 3">
    <name type="scientific">Polyplax serrata</name>
    <name type="common">Common mouse louse</name>
    <dbReference type="NCBI Taxonomy" id="468196"/>
    <lineage>
        <taxon>Eukaryota</taxon>
        <taxon>Metazoa</taxon>
        <taxon>Ecdysozoa</taxon>
        <taxon>Arthropoda</taxon>
        <taxon>Hexapoda</taxon>
        <taxon>Insecta</taxon>
        <taxon>Pterygota</taxon>
        <taxon>Neoptera</taxon>
        <taxon>Paraneoptera</taxon>
        <taxon>Psocodea</taxon>
        <taxon>Troctomorpha</taxon>
        <taxon>Phthiraptera</taxon>
        <taxon>Anoplura</taxon>
        <taxon>Polyplacidae</taxon>
        <taxon>Polyplax</taxon>
    </lineage>
</organism>
<evidence type="ECO:0000256" key="1">
    <source>
        <dbReference type="SAM" id="MobiDB-lite"/>
    </source>
</evidence>
<evidence type="ECO:0000313" key="3">
    <source>
        <dbReference type="Proteomes" id="UP001372834"/>
    </source>
</evidence>
<feature type="compositionally biased region" description="Basic and acidic residues" evidence="1">
    <location>
        <begin position="78"/>
        <end position="88"/>
    </location>
</feature>
<feature type="region of interest" description="Disordered" evidence="1">
    <location>
        <begin position="1"/>
        <end position="32"/>
    </location>
</feature>
<name>A0AAN8SA92_POLSC</name>
<dbReference type="EMBL" id="JAWJWE010000003">
    <property type="protein sequence ID" value="KAK6639556.1"/>
    <property type="molecule type" value="Genomic_DNA"/>
</dbReference>
<comment type="caution">
    <text evidence="2">The sequence shown here is derived from an EMBL/GenBank/DDBJ whole genome shotgun (WGS) entry which is preliminary data.</text>
</comment>